<feature type="domain" description="DUF4046" evidence="1">
    <location>
        <begin position="19"/>
        <end position="95"/>
    </location>
</feature>
<protein>
    <recommendedName>
        <fullName evidence="1">DUF4046 domain-containing protein</fullName>
    </recommendedName>
</protein>
<evidence type="ECO:0000259" key="1">
    <source>
        <dbReference type="Pfam" id="PF13255"/>
    </source>
</evidence>
<dbReference type="AlphaFoldDB" id="A0A6I1FF42"/>
<name>A0A6I1FF42_9BACI</name>
<sequence>MKETCIYNFSNDELIEHSVVKSYHNLLAGQIHALPPGTWQNDENVIVLIRYVLEVKLGLSRAEIPRITRTHIKENKLWGALNRFKSIRKLIHFVYLGEYQEFDFHRVPVNYWADIERIKERFEWWLQQEGLTFADIPSVVNCELLLKWGVSNPLKRHGDSPFRLLHAIYPNHFKATDFKKTPQRYRKDNATLKKQIIEILQKENIFLEDVPKKVNRDLLVRYRLSGVLSYHSNSVSKLFCFLFPEHFSIEDFPAKPNGYWEDLSHAKRAIEHLLEAEGVAEKDIPSFLTKKRLAAAKLGGLLDRFHGSPIEIVQALYPGRFTVTEFQRVPNKYWYTKEHRVQAMRDYCEKQKVLREGLPLLNRAYFRKYFPRFISVADRHYDSKFYQWIIESFPEYKFSPEEFQLLAGEDGQICDSKEELVLHNFFLRSLPGAKVEREAARFFNDAVNETYIPDWIIEQNGRKYIVEYFGLYGSGLYPGYTEKTERKMVLYPSVSEYQFVAVFPEDFKGGGFGRLKMILKRAGIEIITVEDPSFF</sequence>
<organism evidence="2 3">
    <name type="scientific">Bacillus aerolatus</name>
    <dbReference type="NCBI Taxonomy" id="2653354"/>
    <lineage>
        <taxon>Bacteria</taxon>
        <taxon>Bacillati</taxon>
        <taxon>Bacillota</taxon>
        <taxon>Bacilli</taxon>
        <taxon>Bacillales</taxon>
        <taxon>Bacillaceae</taxon>
        <taxon>Bacillus</taxon>
    </lineage>
</organism>
<keyword evidence="3" id="KW-1185">Reference proteome</keyword>
<evidence type="ECO:0000313" key="3">
    <source>
        <dbReference type="Proteomes" id="UP000429595"/>
    </source>
</evidence>
<evidence type="ECO:0000313" key="2">
    <source>
        <dbReference type="EMBL" id="KAB7706552.1"/>
    </source>
</evidence>
<dbReference type="InterPro" id="IPR025119">
    <property type="entry name" value="DUF4046"/>
</dbReference>
<dbReference type="Pfam" id="PF13255">
    <property type="entry name" value="DUF4046"/>
    <property type="match status" value="1"/>
</dbReference>
<dbReference type="Proteomes" id="UP000429595">
    <property type="component" value="Unassembled WGS sequence"/>
</dbReference>
<dbReference type="EMBL" id="WEIO01000005">
    <property type="protein sequence ID" value="KAB7706552.1"/>
    <property type="molecule type" value="Genomic_DNA"/>
</dbReference>
<comment type="caution">
    <text evidence="2">The sequence shown here is derived from an EMBL/GenBank/DDBJ whole genome shotgun (WGS) entry which is preliminary data.</text>
</comment>
<reference evidence="2 3" key="1">
    <citation type="submission" date="2019-10" db="EMBL/GenBank/DDBJ databases">
        <title>Bacillus aerolatum sp. nov., isolated from bioaerosol of sport playgrounds.</title>
        <authorList>
            <person name="Chen P."/>
            <person name="Zhang G."/>
        </authorList>
    </citation>
    <scope>NUCLEOTIDE SEQUENCE [LARGE SCALE GENOMIC DNA]</scope>
    <source>
        <strain evidence="2 3">CX253</strain>
    </source>
</reference>
<accession>A0A6I1FF42</accession>
<gene>
    <name evidence="2" type="ORF">F9802_10150</name>
</gene>
<dbReference type="RefSeq" id="WP_152151552.1">
    <property type="nucleotide sequence ID" value="NZ_WEIO01000005.1"/>
</dbReference>
<proteinExistence type="predicted"/>